<gene>
    <name evidence="3" type="ORF">ETH_00008800</name>
</gene>
<dbReference type="GO" id="GO:0051959">
    <property type="term" value="F:dynein light intermediate chain binding"/>
    <property type="evidence" value="ECO:0007669"/>
    <property type="project" value="InterPro"/>
</dbReference>
<dbReference type="InterPro" id="IPR013594">
    <property type="entry name" value="Dynein_heavy_tail"/>
</dbReference>
<dbReference type="GeneID" id="25250961"/>
<dbReference type="EMBL" id="HG675758">
    <property type="protein sequence ID" value="CDJ43276.1"/>
    <property type="molecule type" value="Genomic_DNA"/>
</dbReference>
<evidence type="ECO:0000313" key="4">
    <source>
        <dbReference type="Proteomes" id="UP000030747"/>
    </source>
</evidence>
<dbReference type="OMA" id="MIPQINE"/>
<dbReference type="Pfam" id="PF08385">
    <property type="entry name" value="DHC_N1"/>
    <property type="match status" value="1"/>
</dbReference>
<dbReference type="GO" id="GO:0005858">
    <property type="term" value="C:axonemal dynein complex"/>
    <property type="evidence" value="ECO:0007669"/>
    <property type="project" value="TreeGrafter"/>
</dbReference>
<dbReference type="InterPro" id="IPR026983">
    <property type="entry name" value="DHC"/>
</dbReference>
<dbReference type="RefSeq" id="XP_013234026.1">
    <property type="nucleotide sequence ID" value="XM_013378572.1"/>
</dbReference>
<organism evidence="3 4">
    <name type="scientific">Eimeria tenella</name>
    <name type="common">Coccidian parasite</name>
    <dbReference type="NCBI Taxonomy" id="5802"/>
    <lineage>
        <taxon>Eukaryota</taxon>
        <taxon>Sar</taxon>
        <taxon>Alveolata</taxon>
        <taxon>Apicomplexa</taxon>
        <taxon>Conoidasida</taxon>
        <taxon>Coccidia</taxon>
        <taxon>Eucoccidiorida</taxon>
        <taxon>Eimeriorina</taxon>
        <taxon>Eimeriidae</taxon>
        <taxon>Eimeria</taxon>
    </lineage>
</organism>
<evidence type="ECO:0000313" key="3">
    <source>
        <dbReference type="EMBL" id="CDJ43276.1"/>
    </source>
</evidence>
<dbReference type="GO" id="GO:0007018">
    <property type="term" value="P:microtubule-based movement"/>
    <property type="evidence" value="ECO:0007669"/>
    <property type="project" value="InterPro"/>
</dbReference>
<dbReference type="GO" id="GO:0045505">
    <property type="term" value="F:dynein intermediate chain binding"/>
    <property type="evidence" value="ECO:0007669"/>
    <property type="project" value="InterPro"/>
</dbReference>
<evidence type="ECO:0000256" key="1">
    <source>
        <dbReference type="ARBA" id="ARBA00008887"/>
    </source>
</evidence>
<reference evidence="3" key="2">
    <citation type="submission" date="2013-10" db="EMBL/GenBank/DDBJ databases">
        <authorList>
            <person name="Aslett M."/>
        </authorList>
    </citation>
    <scope>NUCLEOTIDE SEQUENCE [LARGE SCALE GENOMIC DNA]</scope>
    <source>
        <strain evidence="3">Houghton</strain>
    </source>
</reference>
<protein>
    <recommendedName>
        <fullName evidence="2">Dynein heavy chain tail domain-containing protein</fullName>
    </recommendedName>
</protein>
<feature type="domain" description="Dynein heavy chain tail" evidence="2">
    <location>
        <begin position="5"/>
        <end position="225"/>
    </location>
</feature>
<keyword evidence="4" id="KW-1185">Reference proteome</keyword>
<comment type="similarity">
    <text evidence="1">Belongs to the dynein heavy chain family.</text>
</comment>
<dbReference type="PANTHER" id="PTHR46532">
    <property type="entry name" value="MALE FERTILITY FACTOR KL5"/>
    <property type="match status" value="1"/>
</dbReference>
<dbReference type="VEuPathDB" id="ToxoDB:ETH2_1445700"/>
<dbReference type="OrthoDB" id="418364at2759"/>
<reference evidence="3" key="1">
    <citation type="submission" date="2013-10" db="EMBL/GenBank/DDBJ databases">
        <title>Genomic analysis of the causative agents of coccidiosis in chickens.</title>
        <authorList>
            <person name="Reid A.J."/>
            <person name="Blake D."/>
            <person name="Billington K."/>
            <person name="Browne H."/>
            <person name="Dunn M."/>
            <person name="Hung S."/>
            <person name="Kawahara F."/>
            <person name="Miranda-Saavedra D."/>
            <person name="Mourier T."/>
            <person name="Nagra H."/>
            <person name="Otto T.D."/>
            <person name="Rawlings N."/>
            <person name="Sanchez A."/>
            <person name="Sanders M."/>
            <person name="Subramaniam C."/>
            <person name="Tay Y."/>
            <person name="Dear P."/>
            <person name="Doerig C."/>
            <person name="Gruber A."/>
            <person name="Parkinson J."/>
            <person name="Shirley M."/>
            <person name="Wan K.L."/>
            <person name="Berriman M."/>
            <person name="Tomley F."/>
            <person name="Pain A."/>
        </authorList>
    </citation>
    <scope>NUCLEOTIDE SEQUENCE [LARGE SCALE GENOMIC DNA]</scope>
    <source>
        <strain evidence="3">Houghton</strain>
    </source>
</reference>
<evidence type="ECO:0000259" key="2">
    <source>
        <dbReference type="Pfam" id="PF08385"/>
    </source>
</evidence>
<dbReference type="PANTHER" id="PTHR46532:SF4">
    <property type="entry name" value="AAA+ ATPASE DOMAIN-CONTAINING PROTEIN"/>
    <property type="match status" value="1"/>
</dbReference>
<sequence>MAISKGKQLEVSDQDIFSRMDLFCRRIQKLISMVGVHWPIPDEGMSATLSPRRASDLMCKCCSRGILPASYSTIQQFNNIADQKFEGMDIYVDRFKGIFNDFKVKRHDLLDFYNNRFDRDFVEFSVRVSDLESSMIPQINEIFETTSSIDESLRLLQKLQETVFSENLKAELKGKISLIIHRYSIELVQIQEEYERHKTNPPPSKDMPPIPNNIIWARDLLKKIEVAETLVEYELRWHQAWTECVQATAAGLNNNILVRNPNTGKLSINFDGDIARLIREAKVLERMSIDIPESGRIVFLREKQLKGCFDELKFVLDVRKFRSGLLLHSLLRKLHQYHGAQTCSSARKQSCQKQTISAH</sequence>
<accession>U6KZ80</accession>
<dbReference type="AlphaFoldDB" id="U6KZ80"/>
<dbReference type="Proteomes" id="UP000030747">
    <property type="component" value="Unassembled WGS sequence"/>
</dbReference>
<name>U6KZ80_EIMTE</name>
<dbReference type="VEuPathDB" id="ToxoDB:ETH_00008800"/>
<proteinExistence type="inferred from homology"/>